<dbReference type="SUPFAM" id="SSF56112">
    <property type="entry name" value="Protein kinase-like (PK-like)"/>
    <property type="match status" value="1"/>
</dbReference>
<proteinExistence type="predicted"/>
<name>A0A166VS52_METRR</name>
<reference evidence="2 3" key="1">
    <citation type="journal article" date="2016" name="Genome Biol. Evol.">
        <title>Divergent and convergent evolution of fungal pathogenicity.</title>
        <authorList>
            <person name="Shang Y."/>
            <person name="Xiao G."/>
            <person name="Zheng P."/>
            <person name="Cen K."/>
            <person name="Zhan S."/>
            <person name="Wang C."/>
        </authorList>
    </citation>
    <scope>NUCLEOTIDE SEQUENCE [LARGE SCALE GENOMIC DNA]</scope>
    <source>
        <strain evidence="2 3">RCEF 4871</strain>
    </source>
</reference>
<accession>A0A166VS52</accession>
<feature type="region of interest" description="Disordered" evidence="1">
    <location>
        <begin position="382"/>
        <end position="482"/>
    </location>
</feature>
<evidence type="ECO:0000313" key="2">
    <source>
        <dbReference type="EMBL" id="OAA33974.1"/>
    </source>
</evidence>
<dbReference type="EMBL" id="AZHC01000071">
    <property type="protein sequence ID" value="OAA33974.1"/>
    <property type="molecule type" value="Genomic_DNA"/>
</dbReference>
<sequence length="712" mass="80247">MSGREIEDLQRQLKEARALQREAEAREENERREKENERREKEKEKLKNQKTTLTEYLYNCHFDIYQKLRLASASESSTGLATSVDGKYYPKWLRPWTDFSANHRQEHFNDIIRICGESRVFHQKSTTVDIGMSFERKEAGYENAIDHFEKTAVEDCTWNILQPIWADEALCQRYQATGITFVNGIHTFSEVSEDIRADLKRERGKQRPDGACTRIGLDGTKSVAFVYDYKAAHKFSVDHVEAALSQETLFTDVHEWFQMNRYATDSAIRGEEREKARIAMALIQVFNYMRLYGVPYGQVTAGKSSVFLYYDRAEPRVLRQHLCVPAKEVTQETTEISTSQVSHTLVAQLASFCLLSLSQPALTGSRLEAALDQTARHLKKWKKTDYKDPATSPGPDDNDSSSSSSPQDSDESFDCDKSPAKSSYTLRPRPCKDAAILPKRREDDEHGGAEGSRSRTTARASNRSQNSVGKGKKDGRKGSASAPARQYCTQACLLGLKSSHELDKNCPNVRSHNVKGGTKHLINVTSLVHLMAGQLRRDPYECCHALDGSGKRGSTGVLFRLEMAPLGYTFVGKGTIKEHLSILKHECKIYQRLSGLQGEVVPVHLGIVSFARGYILTGGDRVVHMMLMSWGGLLAKEAVPSYLNLKEEVRRSSQAVYQNGVDHGDERAPNLLWNAERRRVMVIDFDRAALLPEPQNKLLASLSTAGRKRKRT</sequence>
<dbReference type="AlphaFoldDB" id="A0A166VS52"/>
<evidence type="ECO:0000313" key="3">
    <source>
        <dbReference type="Proteomes" id="UP000243498"/>
    </source>
</evidence>
<feature type="compositionally biased region" description="Low complexity" evidence="1">
    <location>
        <begin position="454"/>
        <end position="464"/>
    </location>
</feature>
<organism evidence="2 3">
    <name type="scientific">Metarhizium rileyi (strain RCEF 4871)</name>
    <name type="common">Nomuraea rileyi</name>
    <dbReference type="NCBI Taxonomy" id="1649241"/>
    <lineage>
        <taxon>Eukaryota</taxon>
        <taxon>Fungi</taxon>
        <taxon>Dikarya</taxon>
        <taxon>Ascomycota</taxon>
        <taxon>Pezizomycotina</taxon>
        <taxon>Sordariomycetes</taxon>
        <taxon>Hypocreomycetidae</taxon>
        <taxon>Hypocreales</taxon>
        <taxon>Clavicipitaceae</taxon>
        <taxon>Metarhizium</taxon>
    </lineage>
</organism>
<protein>
    <submittedName>
        <fullName evidence="2">Protein kinase-like domain protein</fullName>
    </submittedName>
</protein>
<dbReference type="OrthoDB" id="5245051at2759"/>
<feature type="compositionally biased region" description="Basic and acidic residues" evidence="1">
    <location>
        <begin position="439"/>
        <end position="448"/>
    </location>
</feature>
<keyword evidence="3" id="KW-1185">Reference proteome</keyword>
<dbReference type="PANTHER" id="PTHR37171:SF1">
    <property type="entry name" value="SERINE_THREONINE-PROTEIN KINASE YRZF-RELATED"/>
    <property type="match status" value="1"/>
</dbReference>
<evidence type="ECO:0000256" key="1">
    <source>
        <dbReference type="SAM" id="MobiDB-lite"/>
    </source>
</evidence>
<feature type="region of interest" description="Disordered" evidence="1">
    <location>
        <begin position="1"/>
        <end position="46"/>
    </location>
</feature>
<dbReference type="PANTHER" id="PTHR37171">
    <property type="entry name" value="SERINE/THREONINE-PROTEIN KINASE YRZF-RELATED"/>
    <property type="match status" value="1"/>
</dbReference>
<comment type="caution">
    <text evidence="2">The sequence shown here is derived from an EMBL/GenBank/DDBJ whole genome shotgun (WGS) entry which is preliminary data.</text>
</comment>
<gene>
    <name evidence="2" type="ORF">NOR_08730</name>
</gene>
<dbReference type="InterPro" id="IPR011009">
    <property type="entry name" value="Kinase-like_dom_sf"/>
</dbReference>
<dbReference type="InterPro" id="IPR052396">
    <property type="entry name" value="Meiotic_Drive_Suppr_Kinase"/>
</dbReference>
<dbReference type="Proteomes" id="UP000243498">
    <property type="component" value="Unassembled WGS sequence"/>
</dbReference>
<dbReference type="OMA" id="YENAIDH"/>
<dbReference type="STRING" id="1081105.A0A166VS52"/>